<accession>A0A5E4YHY3</accession>
<dbReference type="Gene3D" id="1.25.40.10">
    <property type="entry name" value="Tetratricopeptide repeat domain"/>
    <property type="match status" value="1"/>
</dbReference>
<evidence type="ECO:0000313" key="1">
    <source>
        <dbReference type="EMBL" id="VVE48361.1"/>
    </source>
</evidence>
<gene>
    <name evidence="1" type="ORF">PIN31115_04517</name>
</gene>
<keyword evidence="2" id="KW-1185">Reference proteome</keyword>
<dbReference type="SUPFAM" id="SSF48452">
    <property type="entry name" value="TPR-like"/>
    <property type="match status" value="1"/>
</dbReference>
<dbReference type="AlphaFoldDB" id="A0A5E4YHY3"/>
<dbReference type="EMBL" id="CABPSI010000005">
    <property type="protein sequence ID" value="VVE48361.1"/>
    <property type="molecule type" value="Genomic_DNA"/>
</dbReference>
<name>A0A5E4YHY3_9BURK</name>
<dbReference type="Proteomes" id="UP000333828">
    <property type="component" value="Unassembled WGS sequence"/>
</dbReference>
<proteinExistence type="predicted"/>
<reference evidence="1 2" key="1">
    <citation type="submission" date="2019-08" db="EMBL/GenBank/DDBJ databases">
        <authorList>
            <person name="Peeters C."/>
        </authorList>
    </citation>
    <scope>NUCLEOTIDE SEQUENCE [LARGE SCALE GENOMIC DNA]</scope>
    <source>
        <strain evidence="1 2">LMG 31115</strain>
    </source>
</reference>
<dbReference type="InterPro" id="IPR011990">
    <property type="entry name" value="TPR-like_helical_dom_sf"/>
</dbReference>
<evidence type="ECO:0000313" key="2">
    <source>
        <dbReference type="Proteomes" id="UP000333828"/>
    </source>
</evidence>
<sequence>MTDATCKTNTNTTTSVLSRDDVQLLTEIGFVGIGRKDPARAATLFRALCVLRPQSPFPYTGLAIALMSGGRPGEAAALLQAFDTAMPGDVAVQTYLGLALSLSGHGGKANTVLKNVVRSSKATEPEKGLARALLAQGICAVH</sequence>
<protein>
    <submittedName>
        <fullName evidence="1">Uncharacterized protein</fullName>
    </submittedName>
</protein>
<organism evidence="1 2">
    <name type="scientific">Pandoraea iniqua</name>
    <dbReference type="NCBI Taxonomy" id="2508288"/>
    <lineage>
        <taxon>Bacteria</taxon>
        <taxon>Pseudomonadati</taxon>
        <taxon>Pseudomonadota</taxon>
        <taxon>Betaproteobacteria</taxon>
        <taxon>Burkholderiales</taxon>
        <taxon>Burkholderiaceae</taxon>
        <taxon>Pandoraea</taxon>
    </lineage>
</organism>
<dbReference type="RefSeq" id="WP_150685991.1">
    <property type="nucleotide sequence ID" value="NZ_CABPSI010000005.1"/>
</dbReference>